<dbReference type="Gene3D" id="3.30.70.100">
    <property type="match status" value="1"/>
</dbReference>
<keyword evidence="4" id="KW-1185">Reference proteome</keyword>
<name>A0A090SXE1_9VIBR</name>
<dbReference type="SUPFAM" id="SSF54909">
    <property type="entry name" value="Dimeric alpha+beta barrel"/>
    <property type="match status" value="1"/>
</dbReference>
<reference evidence="3 4" key="1">
    <citation type="submission" date="2014-09" db="EMBL/GenBank/DDBJ databases">
        <title>Vibrio maritimus JCM 19240. (C210) whole genome shotgun sequence.</title>
        <authorList>
            <person name="Sawabe T."/>
            <person name="Meirelles P."/>
            <person name="Nakanishi M."/>
            <person name="Sayaka M."/>
            <person name="Hattori M."/>
            <person name="Ohkuma M."/>
        </authorList>
    </citation>
    <scope>NUCLEOTIDE SEQUENCE [LARGE SCALE GENOMIC DNA]</scope>
    <source>
        <strain evidence="3 4">JCM 19240</strain>
    </source>
</reference>
<dbReference type="AlphaFoldDB" id="A0A090SXE1"/>
<evidence type="ECO:0000313" key="3">
    <source>
        <dbReference type="EMBL" id="GAL31568.1"/>
    </source>
</evidence>
<keyword evidence="1" id="KW-0732">Signal</keyword>
<feature type="domain" description="ABM" evidence="2">
    <location>
        <begin position="46"/>
        <end position="89"/>
    </location>
</feature>
<dbReference type="Proteomes" id="UP000029224">
    <property type="component" value="Unassembled WGS sequence"/>
</dbReference>
<gene>
    <name evidence="3" type="ORF">JCM19240_4999</name>
</gene>
<accession>A0A090SXE1</accession>
<feature type="chain" id="PRO_5001864767" description="ABM domain-containing protein" evidence="1">
    <location>
        <begin position="22"/>
        <end position="115"/>
    </location>
</feature>
<dbReference type="EMBL" id="BBMT01000001">
    <property type="protein sequence ID" value="GAL31568.1"/>
    <property type="molecule type" value="Genomic_DNA"/>
</dbReference>
<evidence type="ECO:0000256" key="1">
    <source>
        <dbReference type="SAM" id="SignalP"/>
    </source>
</evidence>
<evidence type="ECO:0000313" key="4">
    <source>
        <dbReference type="Proteomes" id="UP000029224"/>
    </source>
</evidence>
<protein>
    <recommendedName>
        <fullName evidence="2">ABM domain-containing protein</fullName>
    </recommendedName>
</protein>
<dbReference type="Pfam" id="PF03992">
    <property type="entry name" value="ABM"/>
    <property type="match status" value="1"/>
</dbReference>
<dbReference type="OrthoDB" id="9812089at2"/>
<proteinExistence type="predicted"/>
<dbReference type="InterPro" id="IPR007138">
    <property type="entry name" value="ABM_dom"/>
</dbReference>
<reference evidence="3 4" key="2">
    <citation type="submission" date="2014-09" db="EMBL/GenBank/DDBJ databases">
        <authorList>
            <consortium name="NBRP consortium"/>
            <person name="Sawabe T."/>
            <person name="Meirelles P."/>
            <person name="Nakanishi M."/>
            <person name="Sayaka M."/>
            <person name="Hattori M."/>
            <person name="Ohkuma M."/>
        </authorList>
    </citation>
    <scope>NUCLEOTIDE SEQUENCE [LARGE SCALE GENOMIC DNA]</scope>
    <source>
        <strain evidence="3 4">JCM 19240</strain>
    </source>
</reference>
<organism evidence="3 4">
    <name type="scientific">Vibrio maritimus</name>
    <dbReference type="NCBI Taxonomy" id="990268"/>
    <lineage>
        <taxon>Bacteria</taxon>
        <taxon>Pseudomonadati</taxon>
        <taxon>Pseudomonadota</taxon>
        <taxon>Gammaproteobacteria</taxon>
        <taxon>Vibrionales</taxon>
        <taxon>Vibrionaceae</taxon>
        <taxon>Vibrio</taxon>
    </lineage>
</organism>
<evidence type="ECO:0000259" key="2">
    <source>
        <dbReference type="Pfam" id="PF03992"/>
    </source>
</evidence>
<feature type="signal peptide" evidence="1">
    <location>
        <begin position="1"/>
        <end position="21"/>
    </location>
</feature>
<comment type="caution">
    <text evidence="3">The sequence shown here is derived from an EMBL/GenBank/DDBJ whole genome shotgun (WGS) entry which is preliminary data.</text>
</comment>
<sequence length="115" mass="12781">MKEVTLIGLLTASLFSITAQAEVIEIATFKLNDGVTVEEFTPLDKAVEMQHVSQQPGFISREAAHGDNGEWLVVVHWETIEDAEASMNSFMTAEAAKEFMSHLDANTMSMKRYSK</sequence>
<dbReference type="InterPro" id="IPR011008">
    <property type="entry name" value="Dimeric_a/b-barrel"/>
</dbReference>